<dbReference type="AlphaFoldDB" id="A0A151JYP0"/>
<protein>
    <submittedName>
        <fullName evidence="2">Uncharacterized protein</fullName>
    </submittedName>
</protein>
<organism evidence="2 3">
    <name type="scientific">Trachymyrmex septentrionalis</name>
    <dbReference type="NCBI Taxonomy" id="34720"/>
    <lineage>
        <taxon>Eukaryota</taxon>
        <taxon>Metazoa</taxon>
        <taxon>Ecdysozoa</taxon>
        <taxon>Arthropoda</taxon>
        <taxon>Hexapoda</taxon>
        <taxon>Insecta</taxon>
        <taxon>Pterygota</taxon>
        <taxon>Neoptera</taxon>
        <taxon>Endopterygota</taxon>
        <taxon>Hymenoptera</taxon>
        <taxon>Apocrita</taxon>
        <taxon>Aculeata</taxon>
        <taxon>Formicoidea</taxon>
        <taxon>Formicidae</taxon>
        <taxon>Myrmicinae</taxon>
        <taxon>Trachymyrmex</taxon>
    </lineage>
</organism>
<sequence length="192" mass="21956">MDINCKVKRGLSSIDRLCNFAELSRSPTTSPHDTTALISSPRTRTRKDKSSEARSRLVVVLELGRRRFEIQNKTTPIRRCHLGFKAGDSPLSRLLDSVKLNPFNESEIHHLEKKDGRKARQQKYPERRKTKVKGEESRTRGLFHKVGGRKKKPEIQRSSSLERRFFSMATTTLRPTTTTPRLETTPSEPSGT</sequence>
<dbReference type="EMBL" id="KQ981486">
    <property type="protein sequence ID" value="KYN41425.1"/>
    <property type="molecule type" value="Genomic_DNA"/>
</dbReference>
<name>A0A151JYP0_9HYME</name>
<reference evidence="2 3" key="1">
    <citation type="submission" date="2016-03" db="EMBL/GenBank/DDBJ databases">
        <title>Trachymyrmex septentrionalis WGS genome.</title>
        <authorList>
            <person name="Nygaard S."/>
            <person name="Hu H."/>
            <person name="Boomsma J."/>
            <person name="Zhang G."/>
        </authorList>
    </citation>
    <scope>NUCLEOTIDE SEQUENCE [LARGE SCALE GENOMIC DNA]</scope>
    <source>
        <strain evidence="2">Tsep2-gDNA-1</strain>
        <tissue evidence="2">Whole body</tissue>
    </source>
</reference>
<gene>
    <name evidence="2" type="ORF">ALC56_04158</name>
</gene>
<feature type="compositionally biased region" description="Polar residues" evidence="1">
    <location>
        <begin position="25"/>
        <end position="42"/>
    </location>
</feature>
<keyword evidence="3" id="KW-1185">Reference proteome</keyword>
<accession>A0A151JYP0</accession>
<evidence type="ECO:0000256" key="1">
    <source>
        <dbReference type="SAM" id="MobiDB-lite"/>
    </source>
</evidence>
<feature type="region of interest" description="Disordered" evidence="1">
    <location>
        <begin position="111"/>
        <end position="192"/>
    </location>
</feature>
<dbReference type="Proteomes" id="UP000078541">
    <property type="component" value="Unassembled WGS sequence"/>
</dbReference>
<feature type="compositionally biased region" description="Low complexity" evidence="1">
    <location>
        <begin position="170"/>
        <end position="192"/>
    </location>
</feature>
<proteinExistence type="predicted"/>
<feature type="region of interest" description="Disordered" evidence="1">
    <location>
        <begin position="25"/>
        <end position="52"/>
    </location>
</feature>
<evidence type="ECO:0000313" key="2">
    <source>
        <dbReference type="EMBL" id="KYN41425.1"/>
    </source>
</evidence>
<feature type="compositionally biased region" description="Basic residues" evidence="1">
    <location>
        <begin position="141"/>
        <end position="152"/>
    </location>
</feature>
<feature type="compositionally biased region" description="Basic and acidic residues" evidence="1">
    <location>
        <begin position="123"/>
        <end position="139"/>
    </location>
</feature>
<evidence type="ECO:0000313" key="3">
    <source>
        <dbReference type="Proteomes" id="UP000078541"/>
    </source>
</evidence>